<dbReference type="EMBL" id="JNFH02000003">
    <property type="protein sequence ID" value="KKF40063.1"/>
    <property type="molecule type" value="Genomic_DNA"/>
</dbReference>
<name>A0A0F8BID0_9EURY</name>
<dbReference type="AlphaFoldDB" id="A0A0F8BID0"/>
<gene>
    <name evidence="1" type="ORF">FK85_23765</name>
</gene>
<organism evidence="1 2">
    <name type="scientific">Halorubrum saccharovorum</name>
    <dbReference type="NCBI Taxonomy" id="2248"/>
    <lineage>
        <taxon>Archaea</taxon>
        <taxon>Methanobacteriati</taxon>
        <taxon>Methanobacteriota</taxon>
        <taxon>Stenosarchaea group</taxon>
        <taxon>Halobacteria</taxon>
        <taxon>Halobacteriales</taxon>
        <taxon>Haloferacaceae</taxon>
        <taxon>Halorubrum</taxon>
    </lineage>
</organism>
<evidence type="ECO:0000313" key="2">
    <source>
        <dbReference type="Proteomes" id="UP000053331"/>
    </source>
</evidence>
<proteinExistence type="predicted"/>
<evidence type="ECO:0000313" key="1">
    <source>
        <dbReference type="EMBL" id="KKF40063.1"/>
    </source>
</evidence>
<reference evidence="1 2" key="1">
    <citation type="journal article" date="2015" name="Genome Announc.">
        <title>Draft genome sequence of a Halorubrum H3 strain isolated from the burlinskoye salt lake (Altai Krai, Russia).</title>
        <authorList>
            <person name="Rozanov A.S."/>
            <person name="Bryanskaya A.V."/>
            <person name="Malup T.K."/>
            <person name="Kotenko A.V."/>
            <person name="Peltek S.E."/>
        </authorList>
    </citation>
    <scope>NUCLEOTIDE SEQUENCE [LARGE SCALE GENOMIC DNA]</scope>
    <source>
        <strain evidence="1 2">H3</strain>
    </source>
</reference>
<comment type="caution">
    <text evidence="1">The sequence shown here is derived from an EMBL/GenBank/DDBJ whole genome shotgun (WGS) entry which is preliminary data.</text>
</comment>
<keyword evidence="2" id="KW-1185">Reference proteome</keyword>
<protein>
    <submittedName>
        <fullName evidence="1">Uncharacterized protein</fullName>
    </submittedName>
</protein>
<dbReference type="Proteomes" id="UP000053331">
    <property type="component" value="Unassembled WGS sequence"/>
</dbReference>
<accession>A0A0F8BID0</accession>
<sequence>MNDSAAVRDVKRVRAFDLAIDESSLSNANASTASETAATVVFNRTGANTTHEVYVYAPIDGSAAAAIATATNGTNATERCRLDAVDGDRLPIGLTAGTIGDTPCPGIWPSDLRGETDAYDIEFENTDGTDTEMTATALTTMDPVGPLADGSTPAVYDATLRLRYRTADLQFDTTVRVAPGEPNE</sequence>
<dbReference type="RefSeq" id="WP_050023202.1">
    <property type="nucleotide sequence ID" value="NZ_JNFH02000003.1"/>
</dbReference>